<keyword evidence="3" id="KW-0863">Zinc-finger</keyword>
<keyword evidence="2" id="KW-0479">Metal-binding</keyword>
<keyword evidence="5" id="KW-0238">DNA-binding</keyword>
<evidence type="ECO:0000256" key="4">
    <source>
        <dbReference type="ARBA" id="ARBA00022833"/>
    </source>
</evidence>
<dbReference type="PANTHER" id="PTHR47165:SF4">
    <property type="entry name" value="OS03G0429900 PROTEIN"/>
    <property type="match status" value="1"/>
</dbReference>
<dbReference type="InterPro" id="IPR047192">
    <property type="entry name" value="Euk_RPA1_DBD_C"/>
</dbReference>
<protein>
    <submittedName>
        <fullName evidence="9">Uncharacterized protein</fullName>
    </submittedName>
</protein>
<keyword evidence="4" id="KW-0862">Zinc</keyword>
<reference evidence="10" key="1">
    <citation type="journal article" date="2024" name="IScience">
        <title>Strigolactones Initiate the Formation of Haustorium-like Structures in Castilleja.</title>
        <authorList>
            <person name="Buerger M."/>
            <person name="Peterson D."/>
            <person name="Chory J."/>
        </authorList>
    </citation>
    <scope>NUCLEOTIDE SEQUENCE [LARGE SCALE GENOMIC DNA]</scope>
</reference>
<evidence type="ECO:0000256" key="2">
    <source>
        <dbReference type="ARBA" id="ARBA00022723"/>
    </source>
</evidence>
<dbReference type="AlphaFoldDB" id="A0ABD3C9K7"/>
<dbReference type="InterPro" id="IPR003871">
    <property type="entry name" value="RFA1B/D_OB_1st"/>
</dbReference>
<feature type="region of interest" description="Disordered" evidence="6">
    <location>
        <begin position="495"/>
        <end position="565"/>
    </location>
</feature>
<gene>
    <name evidence="9" type="ORF">CASFOL_029806</name>
</gene>
<organism evidence="9 10">
    <name type="scientific">Castilleja foliolosa</name>
    <dbReference type="NCBI Taxonomy" id="1961234"/>
    <lineage>
        <taxon>Eukaryota</taxon>
        <taxon>Viridiplantae</taxon>
        <taxon>Streptophyta</taxon>
        <taxon>Embryophyta</taxon>
        <taxon>Tracheophyta</taxon>
        <taxon>Spermatophyta</taxon>
        <taxon>Magnoliopsida</taxon>
        <taxon>eudicotyledons</taxon>
        <taxon>Gunneridae</taxon>
        <taxon>Pentapetalae</taxon>
        <taxon>asterids</taxon>
        <taxon>lamiids</taxon>
        <taxon>Lamiales</taxon>
        <taxon>Orobanchaceae</taxon>
        <taxon>Pedicularideae</taxon>
        <taxon>Castillejinae</taxon>
        <taxon>Castilleja</taxon>
    </lineage>
</organism>
<dbReference type="PANTHER" id="PTHR47165">
    <property type="entry name" value="OS03G0429900 PROTEIN"/>
    <property type="match status" value="1"/>
</dbReference>
<dbReference type="Proteomes" id="UP001632038">
    <property type="component" value="Unassembled WGS sequence"/>
</dbReference>
<dbReference type="InterPro" id="IPR013955">
    <property type="entry name" value="Rep_factor-A_C"/>
</dbReference>
<dbReference type="GO" id="GO:0008270">
    <property type="term" value="F:zinc ion binding"/>
    <property type="evidence" value="ECO:0007669"/>
    <property type="project" value="UniProtKB-KW"/>
</dbReference>
<comment type="similarity">
    <text evidence="1">Belongs to the replication factor A protein 1 family.</text>
</comment>
<evidence type="ECO:0000256" key="1">
    <source>
        <dbReference type="ARBA" id="ARBA00005690"/>
    </source>
</evidence>
<dbReference type="EMBL" id="JAVIJP010000047">
    <property type="protein sequence ID" value="KAL3626257.1"/>
    <property type="molecule type" value="Genomic_DNA"/>
</dbReference>
<dbReference type="InterPro" id="IPR012340">
    <property type="entry name" value="NA-bd_OB-fold"/>
</dbReference>
<proteinExistence type="inferred from homology"/>
<comment type="caution">
    <text evidence="9">The sequence shown here is derived from an EMBL/GenBank/DDBJ whole genome shotgun (WGS) entry which is preliminary data.</text>
</comment>
<evidence type="ECO:0000313" key="9">
    <source>
        <dbReference type="EMBL" id="KAL3626257.1"/>
    </source>
</evidence>
<keyword evidence="10" id="KW-1185">Reference proteome</keyword>
<dbReference type="SUPFAM" id="SSF50249">
    <property type="entry name" value="Nucleic acid-binding proteins"/>
    <property type="match status" value="2"/>
</dbReference>
<dbReference type="CDD" id="cd04476">
    <property type="entry name" value="RPA1_DBD_C"/>
    <property type="match status" value="1"/>
</dbReference>
<evidence type="ECO:0000313" key="10">
    <source>
        <dbReference type="Proteomes" id="UP001632038"/>
    </source>
</evidence>
<evidence type="ECO:0000259" key="8">
    <source>
        <dbReference type="Pfam" id="PF08646"/>
    </source>
</evidence>
<accession>A0ABD3C9K7</accession>
<dbReference type="CDD" id="cd04481">
    <property type="entry name" value="RPA1_DBD_B_like"/>
    <property type="match status" value="1"/>
</dbReference>
<name>A0ABD3C9K7_9LAMI</name>
<dbReference type="Gene3D" id="2.40.50.140">
    <property type="entry name" value="Nucleic acid-binding proteins"/>
    <property type="match status" value="3"/>
</dbReference>
<evidence type="ECO:0000256" key="5">
    <source>
        <dbReference type="ARBA" id="ARBA00023125"/>
    </source>
</evidence>
<sequence length="565" mass="65080">MAFRLIKDVDRTNKPNLKLRVVRCITKAGFANKDSGSTLEVIFHDKEGGRITGVVKQINMRLYQNRFIEGRVYGVRSYYIANNTGRFRTTLAQFKLVFHAKTLLIEFPEEHFFPNYMFDFRDYATLVDVNKVDETLLFDVIGKVNEIHNPQEREFSGKRVRLIEIVLEDPSGRKINCTLWDTFVDQILAFESNLTAEIPVLILQMCRAKIYRDKVTLSNSFEVTKIHTLSTLPEISIFRSQLKIDDVDSAKSLTKSSLTVARVELDDLSSGKTKFYPVDNLYSVDEESTFWICATISSFIGEWWYLACTRCHRKLREAEDEFYCDGCRKSYKGGIYRYKVQLEVLDSTANASLLCWDREAERLIGRPCHDLRVDMLEKQEPFIDIPEDLAKLIDQTVLFKVNVKHYQINNESSVFTVVKLYTDPDLVKNYNKWTLERGDEADFLSLMMKEDYFDEAASEDEVTTPIKKVDNSKTEVGGATMKKLMFEEECVGSNNGNILSATEKSKKRKRKMVISDESEDEEGLKDATEKSKKRKSISDEIEDEEGLKDEEGLPCDLSKEESVGE</sequence>
<evidence type="ECO:0000256" key="6">
    <source>
        <dbReference type="SAM" id="MobiDB-lite"/>
    </source>
</evidence>
<evidence type="ECO:0000259" key="7">
    <source>
        <dbReference type="Pfam" id="PF02721"/>
    </source>
</evidence>
<dbReference type="Pfam" id="PF02721">
    <property type="entry name" value="DUF223"/>
    <property type="match status" value="1"/>
</dbReference>
<evidence type="ECO:0000256" key="3">
    <source>
        <dbReference type="ARBA" id="ARBA00022771"/>
    </source>
</evidence>
<feature type="compositionally biased region" description="Acidic residues" evidence="6">
    <location>
        <begin position="539"/>
        <end position="548"/>
    </location>
</feature>
<dbReference type="GO" id="GO:0003677">
    <property type="term" value="F:DNA binding"/>
    <property type="evidence" value="ECO:0007669"/>
    <property type="project" value="UniProtKB-KW"/>
</dbReference>
<feature type="domain" description="Replication factor A C-terminal" evidence="8">
    <location>
        <begin position="302"/>
        <end position="418"/>
    </location>
</feature>
<dbReference type="Pfam" id="PF08646">
    <property type="entry name" value="Rep_fac-A_C"/>
    <property type="match status" value="1"/>
</dbReference>
<feature type="domain" description="Replication protein A 70 kDa DNA-binding subunit B/D first OB fold" evidence="7">
    <location>
        <begin position="17"/>
        <end position="104"/>
    </location>
</feature>